<feature type="transmembrane region" description="Helical" evidence="6">
    <location>
        <begin position="384"/>
        <end position="408"/>
    </location>
</feature>
<keyword evidence="5 6" id="KW-0472">Membrane</keyword>
<dbReference type="Pfam" id="PF02687">
    <property type="entry name" value="FtsX"/>
    <property type="match status" value="2"/>
</dbReference>
<feature type="transmembrane region" description="Helical" evidence="6">
    <location>
        <begin position="736"/>
        <end position="758"/>
    </location>
</feature>
<dbReference type="PANTHER" id="PTHR30572">
    <property type="entry name" value="MEMBRANE COMPONENT OF TRANSPORTER-RELATED"/>
    <property type="match status" value="1"/>
</dbReference>
<name>A0ABT8LDK7_9BACT</name>
<keyword evidence="4 6" id="KW-1133">Transmembrane helix</keyword>
<gene>
    <name evidence="9" type="ORF">QQ020_20125</name>
</gene>
<evidence type="ECO:0000256" key="3">
    <source>
        <dbReference type="ARBA" id="ARBA00022692"/>
    </source>
</evidence>
<dbReference type="Pfam" id="PF12704">
    <property type="entry name" value="MacB_PCD"/>
    <property type="match status" value="1"/>
</dbReference>
<protein>
    <submittedName>
        <fullName evidence="9">ABC transporter permease</fullName>
    </submittedName>
</protein>
<evidence type="ECO:0000256" key="6">
    <source>
        <dbReference type="SAM" id="Phobius"/>
    </source>
</evidence>
<feature type="transmembrane region" description="Helical" evidence="6">
    <location>
        <begin position="692"/>
        <end position="715"/>
    </location>
</feature>
<dbReference type="RefSeq" id="WP_346759732.1">
    <property type="nucleotide sequence ID" value="NZ_JAUJEB010000004.1"/>
</dbReference>
<evidence type="ECO:0000256" key="2">
    <source>
        <dbReference type="ARBA" id="ARBA00022475"/>
    </source>
</evidence>
<sequence>MLKNLFKIALRNLWNQRLFSTINVLGLGLGMACCFLVILYVSYEHDYDRFDKNADRLYRVHYHANFGNEYEVAAIPPPFGPLLPDYFPEIEASVRLFPRNVSITVPENQRQIELERVYFADSSFTTVFDVNFIAGDAENALRNPFSIVVTRETAELLFGSVDVLGKGLQLADRDEFTITGVIEDWPDNSHITFNMLAPYDNMYDLEPEGARVAIRQNHQQNKVASHSPTYVLLKENQLAENVNAKFDDFLLKFGDEKFRDKQSFNLFPVKDIHLYSNANAEPRPTANLDYLYLFMGIGLITLFIACINFINLSTAGSMNRAKEVGVRKIMGSGKRHLVGQFLGESLLLSFVAFLTSLVLVKIGLPFLNDLTDLQIKYTPIGNPGLTAIFGAIFLIVGVLAGSYPAFFVSRFKSVTVLKGSKGNAHRPGGALLRKSLITLQFLAAVVFIGGAMSIFGQLNYLRNRPLGFNKDLILSVPISSANFNAVFRPGDPQIRKRMNQLDETLTNHTRIKAVTQCQTQPGFGAVNRRIWTDEINAEENLFVSVLAVDYDYVETFELGITAGRDFDVSYGTDHLESFVINQQAVKTFKWESPEAAIGQRLVVEGKEGKVVGVVKDYNFQSLRQSISPLIMEVNPGVFSYYSIRIENSDIPNTIAYIESQWQKYFPAKVFEYTFLEEALNNTYRLEEALSSMVSYFAFIAIFISCFGLFGLAALTTKQRFKEIGVRKVLGASAGQVLLLLSQDFLKLVGIGIIIATPITWYLVNGWLAGFANHIDFPWLVYVLTGIGVLLLAAFTICYQAIKAAMVNPVESIRYE</sequence>
<dbReference type="EMBL" id="JAUJEB010000004">
    <property type="protein sequence ID" value="MDN5214398.1"/>
    <property type="molecule type" value="Genomic_DNA"/>
</dbReference>
<dbReference type="InterPro" id="IPR025857">
    <property type="entry name" value="MacB_PCD"/>
</dbReference>
<keyword evidence="2" id="KW-1003">Cell membrane</keyword>
<feature type="domain" description="MacB-like periplasmic core" evidence="8">
    <location>
        <begin position="20"/>
        <end position="246"/>
    </location>
</feature>
<keyword evidence="3 6" id="KW-0812">Transmembrane</keyword>
<evidence type="ECO:0000259" key="7">
    <source>
        <dbReference type="Pfam" id="PF02687"/>
    </source>
</evidence>
<dbReference type="InterPro" id="IPR003838">
    <property type="entry name" value="ABC3_permease_C"/>
</dbReference>
<feature type="domain" description="ABC3 transporter permease C-terminal" evidence="7">
    <location>
        <begin position="297"/>
        <end position="410"/>
    </location>
</feature>
<feature type="domain" description="ABC3 transporter permease C-terminal" evidence="7">
    <location>
        <begin position="696"/>
        <end position="807"/>
    </location>
</feature>
<dbReference type="PROSITE" id="PS51257">
    <property type="entry name" value="PROKAR_LIPOPROTEIN"/>
    <property type="match status" value="1"/>
</dbReference>
<feature type="transmembrane region" description="Helical" evidence="6">
    <location>
        <begin position="21"/>
        <end position="43"/>
    </location>
</feature>
<feature type="transmembrane region" description="Helical" evidence="6">
    <location>
        <begin position="778"/>
        <end position="798"/>
    </location>
</feature>
<evidence type="ECO:0000256" key="1">
    <source>
        <dbReference type="ARBA" id="ARBA00004651"/>
    </source>
</evidence>
<dbReference type="Proteomes" id="UP001172083">
    <property type="component" value="Unassembled WGS sequence"/>
</dbReference>
<dbReference type="InterPro" id="IPR050250">
    <property type="entry name" value="Macrolide_Exporter_MacB"/>
</dbReference>
<keyword evidence="10" id="KW-1185">Reference proteome</keyword>
<feature type="transmembrane region" description="Helical" evidence="6">
    <location>
        <begin position="436"/>
        <end position="456"/>
    </location>
</feature>
<feature type="transmembrane region" description="Helical" evidence="6">
    <location>
        <begin position="337"/>
        <end position="364"/>
    </location>
</feature>
<evidence type="ECO:0000256" key="4">
    <source>
        <dbReference type="ARBA" id="ARBA00022989"/>
    </source>
</evidence>
<reference evidence="9" key="1">
    <citation type="submission" date="2023-06" db="EMBL/GenBank/DDBJ databases">
        <title>Genomic of Agaribacillus aureum.</title>
        <authorList>
            <person name="Wang G."/>
        </authorList>
    </citation>
    <scope>NUCLEOTIDE SEQUENCE</scope>
    <source>
        <strain evidence="9">BMA12</strain>
    </source>
</reference>
<dbReference type="PANTHER" id="PTHR30572:SF18">
    <property type="entry name" value="ABC-TYPE MACROLIDE FAMILY EXPORT SYSTEM PERMEASE COMPONENT 2"/>
    <property type="match status" value="1"/>
</dbReference>
<evidence type="ECO:0000256" key="5">
    <source>
        <dbReference type="ARBA" id="ARBA00023136"/>
    </source>
</evidence>
<accession>A0ABT8LDK7</accession>
<feature type="transmembrane region" description="Helical" evidence="6">
    <location>
        <begin position="290"/>
        <end position="312"/>
    </location>
</feature>
<organism evidence="9 10">
    <name type="scientific">Agaribacillus aureus</name>
    <dbReference type="NCBI Taxonomy" id="3051825"/>
    <lineage>
        <taxon>Bacteria</taxon>
        <taxon>Pseudomonadati</taxon>
        <taxon>Bacteroidota</taxon>
        <taxon>Cytophagia</taxon>
        <taxon>Cytophagales</taxon>
        <taxon>Splendidivirgaceae</taxon>
        <taxon>Agaribacillus</taxon>
    </lineage>
</organism>
<evidence type="ECO:0000259" key="8">
    <source>
        <dbReference type="Pfam" id="PF12704"/>
    </source>
</evidence>
<evidence type="ECO:0000313" key="9">
    <source>
        <dbReference type="EMBL" id="MDN5214398.1"/>
    </source>
</evidence>
<comment type="subcellular location">
    <subcellularLocation>
        <location evidence="1">Cell membrane</location>
        <topology evidence="1">Multi-pass membrane protein</topology>
    </subcellularLocation>
</comment>
<comment type="caution">
    <text evidence="9">The sequence shown here is derived from an EMBL/GenBank/DDBJ whole genome shotgun (WGS) entry which is preliminary data.</text>
</comment>
<evidence type="ECO:0000313" key="10">
    <source>
        <dbReference type="Proteomes" id="UP001172083"/>
    </source>
</evidence>
<proteinExistence type="predicted"/>